<feature type="compositionally biased region" description="Basic and acidic residues" evidence="1">
    <location>
        <begin position="86"/>
        <end position="97"/>
    </location>
</feature>
<feature type="compositionally biased region" description="Basic and acidic residues" evidence="1">
    <location>
        <begin position="105"/>
        <end position="115"/>
    </location>
</feature>
<comment type="caution">
    <text evidence="2">The sequence shown here is derived from an EMBL/GenBank/DDBJ whole genome shotgun (WGS) entry which is preliminary data.</text>
</comment>
<gene>
    <name evidence="2" type="ORF">AWC23_24215</name>
</gene>
<evidence type="ECO:0000313" key="3">
    <source>
        <dbReference type="Proteomes" id="UP000193387"/>
    </source>
</evidence>
<organism evidence="2 3">
    <name type="scientific">Mycobacterium saskatchewanense</name>
    <dbReference type="NCBI Taxonomy" id="220927"/>
    <lineage>
        <taxon>Bacteria</taxon>
        <taxon>Bacillati</taxon>
        <taxon>Actinomycetota</taxon>
        <taxon>Actinomycetes</taxon>
        <taxon>Mycobacteriales</taxon>
        <taxon>Mycobacteriaceae</taxon>
        <taxon>Mycobacterium</taxon>
        <taxon>Mycobacterium simiae complex</taxon>
    </lineage>
</organism>
<dbReference type="EMBL" id="LQPR01000076">
    <property type="protein sequence ID" value="ORW65068.1"/>
    <property type="molecule type" value="Genomic_DNA"/>
</dbReference>
<feature type="region of interest" description="Disordered" evidence="1">
    <location>
        <begin position="1"/>
        <end position="30"/>
    </location>
</feature>
<proteinExistence type="predicted"/>
<dbReference type="Proteomes" id="UP000193387">
    <property type="component" value="Unassembled WGS sequence"/>
</dbReference>
<name>A0AAJ3TT24_9MYCO</name>
<feature type="compositionally biased region" description="Low complexity" evidence="1">
    <location>
        <begin position="20"/>
        <end position="29"/>
    </location>
</feature>
<dbReference type="AlphaFoldDB" id="A0AAJ3TT24"/>
<feature type="region of interest" description="Disordered" evidence="1">
    <location>
        <begin position="69"/>
        <end position="135"/>
    </location>
</feature>
<evidence type="ECO:0000256" key="1">
    <source>
        <dbReference type="SAM" id="MobiDB-lite"/>
    </source>
</evidence>
<accession>A0AAJ3TT24</accession>
<reference evidence="2 3" key="1">
    <citation type="submission" date="2016-01" db="EMBL/GenBank/DDBJ databases">
        <title>The new phylogeny of the genus Mycobacterium.</title>
        <authorList>
            <person name="Tarcisio F."/>
            <person name="Conor M."/>
            <person name="Antonella G."/>
            <person name="Elisabetta G."/>
            <person name="Giulia F.S."/>
            <person name="Sara T."/>
            <person name="Anna F."/>
            <person name="Clotilde B."/>
            <person name="Roberto B."/>
            <person name="Veronica D.S."/>
            <person name="Fabio R."/>
            <person name="Monica P."/>
            <person name="Olivier J."/>
            <person name="Enrico T."/>
            <person name="Nicola S."/>
        </authorList>
    </citation>
    <scope>NUCLEOTIDE SEQUENCE [LARGE SCALE GENOMIC DNA]</scope>
    <source>
        <strain evidence="2 3">DSM 44616</strain>
    </source>
</reference>
<keyword evidence="3" id="KW-1185">Reference proteome</keyword>
<sequence>MQDANAAGFDVDEDGSVFDRSSGGSAAQRAARRAQAEALSADIRQRAVQLVSLDQQVAGKVAAAVAGIRDTFPQSPPPPRPPIHGVDNHTFKEDPAPRPDPAGADYERLKEEIRAHNSSPPPPNNAGDLRMRYHR</sequence>
<protein>
    <submittedName>
        <fullName evidence="2">Uncharacterized protein</fullName>
    </submittedName>
</protein>
<evidence type="ECO:0000313" key="2">
    <source>
        <dbReference type="EMBL" id="ORW65068.1"/>
    </source>
</evidence>